<proteinExistence type="predicted"/>
<dbReference type="CDD" id="cd05289">
    <property type="entry name" value="MDR_like_2"/>
    <property type="match status" value="1"/>
</dbReference>
<dbReference type="InterPro" id="IPR013154">
    <property type="entry name" value="ADH-like_N"/>
</dbReference>
<dbReference type="SMART" id="SM00829">
    <property type="entry name" value="PKS_ER"/>
    <property type="match status" value="1"/>
</dbReference>
<dbReference type="Gene3D" id="3.40.50.720">
    <property type="entry name" value="NAD(P)-binding Rossmann-like Domain"/>
    <property type="match status" value="1"/>
</dbReference>
<dbReference type="EC" id="1.-.-.-" evidence="4"/>
<evidence type="ECO:0000259" key="3">
    <source>
        <dbReference type="SMART" id="SM00829"/>
    </source>
</evidence>
<feature type="domain" description="Enoyl reductase (ER)" evidence="3">
    <location>
        <begin position="10"/>
        <end position="308"/>
    </location>
</feature>
<accession>A0ABU4FP79</accession>
<evidence type="ECO:0000313" key="5">
    <source>
        <dbReference type="Proteomes" id="UP001187346"/>
    </source>
</evidence>
<name>A0ABU4FP79_9ACTN</name>
<dbReference type="InterPro" id="IPR036291">
    <property type="entry name" value="NAD(P)-bd_dom_sf"/>
</dbReference>
<dbReference type="EMBL" id="JAWMAJ010000192">
    <property type="protein sequence ID" value="MDV7221850.1"/>
    <property type="molecule type" value="Genomic_DNA"/>
</dbReference>
<dbReference type="RefSeq" id="WP_317774918.1">
    <property type="nucleotide sequence ID" value="NZ_JAWMAJ010000192.1"/>
</dbReference>
<keyword evidence="1" id="KW-0521">NADP</keyword>
<dbReference type="InterPro" id="IPR011032">
    <property type="entry name" value="GroES-like_sf"/>
</dbReference>
<reference evidence="4 5" key="1">
    <citation type="submission" date="2023-10" db="EMBL/GenBank/DDBJ databases">
        <title>Characterization of rhizosphere-enriched actinobacteria from wheat plants lab-grown on chernevaya soil.</title>
        <authorList>
            <person name="Tikhonova E.N."/>
            <person name="Konopkin A."/>
            <person name="Kravchenko I.K."/>
        </authorList>
    </citation>
    <scope>NUCLEOTIDE SEQUENCE [LARGE SCALE GENOMIC DNA]</scope>
    <source>
        <strain evidence="4 5">RR29</strain>
    </source>
</reference>
<dbReference type="Gene3D" id="3.90.180.10">
    <property type="entry name" value="Medium-chain alcohol dehydrogenases, catalytic domain"/>
    <property type="match status" value="1"/>
</dbReference>
<evidence type="ECO:0000256" key="1">
    <source>
        <dbReference type="ARBA" id="ARBA00022857"/>
    </source>
</evidence>
<dbReference type="Pfam" id="PF08240">
    <property type="entry name" value="ADH_N"/>
    <property type="match status" value="1"/>
</dbReference>
<dbReference type="Proteomes" id="UP001187346">
    <property type="component" value="Unassembled WGS sequence"/>
</dbReference>
<evidence type="ECO:0000256" key="2">
    <source>
        <dbReference type="ARBA" id="ARBA00023002"/>
    </source>
</evidence>
<dbReference type="InterPro" id="IPR020843">
    <property type="entry name" value="ER"/>
</dbReference>
<organism evidence="4 5">
    <name type="scientific">Streptomyces prunicolor</name>
    <dbReference type="NCBI Taxonomy" id="67348"/>
    <lineage>
        <taxon>Bacteria</taxon>
        <taxon>Bacillati</taxon>
        <taxon>Actinomycetota</taxon>
        <taxon>Actinomycetes</taxon>
        <taxon>Kitasatosporales</taxon>
        <taxon>Streptomycetaceae</taxon>
        <taxon>Streptomyces</taxon>
    </lineage>
</organism>
<comment type="caution">
    <text evidence="4">The sequence shown here is derived from an EMBL/GenBank/DDBJ whole genome shotgun (WGS) entry which is preliminary data.</text>
</comment>
<keyword evidence="2 4" id="KW-0560">Oxidoreductase</keyword>
<protein>
    <submittedName>
        <fullName evidence="4">NADP-dependent oxidoreductase</fullName>
        <ecNumber evidence="4">1.-.-.-</ecNumber>
    </submittedName>
</protein>
<keyword evidence="5" id="KW-1185">Reference proteome</keyword>
<evidence type="ECO:0000313" key="4">
    <source>
        <dbReference type="EMBL" id="MDV7221850.1"/>
    </source>
</evidence>
<dbReference type="SUPFAM" id="SSF50129">
    <property type="entry name" value="GroES-like"/>
    <property type="match status" value="1"/>
</dbReference>
<dbReference type="Pfam" id="PF13602">
    <property type="entry name" value="ADH_zinc_N_2"/>
    <property type="match status" value="1"/>
</dbReference>
<gene>
    <name evidence="4" type="ORF">R5A26_38550</name>
</gene>
<dbReference type="SUPFAM" id="SSF51735">
    <property type="entry name" value="NAD(P)-binding Rossmann-fold domains"/>
    <property type="match status" value="1"/>
</dbReference>
<sequence length="310" mass="31538">MKAIQQYDFGGPEVLTVTEIPEPAPRAGRVRVRVAATSVNPADLAARAGWLRQVLPDLAPPFILGADLAGTVVDGDGPFAPGTRVAGLAPWFVDQEGTYAEVVSIDPAHLAEIPAGVDDITAASVPITAETAWQALDLGGLEAGQTVLVTGASGAIGGWAVQHAAGRGAKVVAVASDGDEKYVEGLGADIVLGRSHDAGELAAAVRKSVPGGVDVVVDPAGIGGDLIHAVRDGGVFVVIAVVPAPEPERGVDVRRVSAQSDGALLGRILADVAAGTKKTRIGLTLPLTEAAEAHRRTESRSVRGKIVLTV</sequence>
<dbReference type="PANTHER" id="PTHR48106">
    <property type="entry name" value="QUINONE OXIDOREDUCTASE PIG3-RELATED"/>
    <property type="match status" value="1"/>
</dbReference>
<dbReference type="GO" id="GO:0016491">
    <property type="term" value="F:oxidoreductase activity"/>
    <property type="evidence" value="ECO:0007669"/>
    <property type="project" value="UniProtKB-KW"/>
</dbReference>